<keyword evidence="2" id="KW-1185">Reference proteome</keyword>
<organism evidence="1 2">
    <name type="scientific">[Candida] jaroonii</name>
    <dbReference type="NCBI Taxonomy" id="467808"/>
    <lineage>
        <taxon>Eukaryota</taxon>
        <taxon>Fungi</taxon>
        <taxon>Dikarya</taxon>
        <taxon>Ascomycota</taxon>
        <taxon>Saccharomycotina</taxon>
        <taxon>Pichiomycetes</taxon>
        <taxon>Debaryomycetaceae</taxon>
        <taxon>Yamadazyma</taxon>
    </lineage>
</organism>
<sequence>MNVLVYAGPGTTTESVKHCIESLRFHLSPYYAVVTVGEKALLNDPWQFKTRALVIPGGADLPYVNTFNGHGNRVITDFVRKGGKYLGFCAGGYYASNRIEFEAGTSMEVSGPRELGFFPGVCKGTAYKGFVYNSHDGAKITRLVSNLPGPSAVYNYYNGGGVFVNASSYRDVEVLAKYTEPVEIDSQMKEELEAAVVYCKVGKGAAILTGTHPEFGASNDGILNDLAEFDNDRKLFMKSLLEKLGLQVNNDFQVPQLTPIHLSSALNPEKIISLTNTLKQNLDFVDNSFEDVNDTFYLHGEDEVVNTSEGTHLKIHTAGLPDGKETPYFNLHKYYGALDQLYKGNNVEGEFGRVIGYGEVVTSTNTLLDKNVRWLKHLPHGMVMTATTQVSGRGRGGNVWINPKGVMAQSVLFRIPAAKAKSIVTLQYVLGLAVIESIFSYGSLDNNGIGYEDLPVKLKWPNDIYALKPEYFTSLDNENPTTVDGTEEKFSKISGALVNSQYLDNQFNIVWGVGINVSNEAPTTSLNLILDKLNQIRQSKNLPPLPPFEHEILLAKIMYTVNQFYSVFEHSGISPFLSLYYKRWFHSHQIVTVTAHGTNRQCKIEGITTDHGLLVVRDTTTGETLELQPDGNSFDIFKGLVYQKS</sequence>
<evidence type="ECO:0000313" key="2">
    <source>
        <dbReference type="Proteomes" id="UP001152531"/>
    </source>
</evidence>
<protein>
    <submittedName>
        <fullName evidence="1">Biotin--protein ligase</fullName>
    </submittedName>
</protein>
<evidence type="ECO:0000313" key="1">
    <source>
        <dbReference type="EMBL" id="CAH6720818.1"/>
    </source>
</evidence>
<proteinExistence type="predicted"/>
<name>A0ACA9Y7Z6_9ASCO</name>
<keyword evidence="1" id="KW-0436">Ligase</keyword>
<gene>
    <name evidence="1" type="ORF">CLIB1444_04S08636</name>
</gene>
<reference evidence="1" key="1">
    <citation type="submission" date="2022-06" db="EMBL/GenBank/DDBJ databases">
        <authorList>
            <person name="Legras J.-L."/>
            <person name="Devillers H."/>
            <person name="Grondin C."/>
        </authorList>
    </citation>
    <scope>NUCLEOTIDE SEQUENCE</scope>
    <source>
        <strain evidence="1">CLIB 1444</strain>
    </source>
</reference>
<accession>A0ACA9Y7Z6</accession>
<comment type="caution">
    <text evidence="1">The sequence shown here is derived from an EMBL/GenBank/DDBJ whole genome shotgun (WGS) entry which is preliminary data.</text>
</comment>
<dbReference type="EMBL" id="CALSDN010000004">
    <property type="protein sequence ID" value="CAH6720818.1"/>
    <property type="molecule type" value="Genomic_DNA"/>
</dbReference>
<dbReference type="Proteomes" id="UP001152531">
    <property type="component" value="Unassembled WGS sequence"/>
</dbReference>